<dbReference type="Proteomes" id="UP000237839">
    <property type="component" value="Unassembled WGS sequence"/>
</dbReference>
<evidence type="ECO:0000313" key="4">
    <source>
        <dbReference type="EMBL" id="PRC95052.1"/>
    </source>
</evidence>
<keyword evidence="1" id="KW-0812">Transmembrane</keyword>
<feature type="domain" description="PilX/PilW C-terminal" evidence="2">
    <location>
        <begin position="106"/>
        <end position="202"/>
    </location>
</feature>
<keyword evidence="5" id="KW-1185">Reference proteome</keyword>
<dbReference type="EMBL" id="PUGF01000001">
    <property type="protein sequence ID" value="PRC95052.1"/>
    <property type="molecule type" value="Genomic_DNA"/>
</dbReference>
<protein>
    <submittedName>
        <fullName evidence="4">Tfp pilus assembly protein PilX</fullName>
    </submittedName>
</protein>
<dbReference type="InterPro" id="IPR025205">
    <property type="entry name" value="PilX/PilW_C"/>
</dbReference>
<accession>A0A2S9H4Y7</accession>
<keyword evidence="1" id="KW-0472">Membrane</keyword>
<evidence type="ECO:0000256" key="1">
    <source>
        <dbReference type="SAM" id="Phobius"/>
    </source>
</evidence>
<feature type="transmembrane region" description="Helical" evidence="1">
    <location>
        <begin position="24"/>
        <end position="46"/>
    </location>
</feature>
<dbReference type="AlphaFoldDB" id="A0A2S9H4Y7"/>
<reference evidence="4 5" key="1">
    <citation type="submission" date="2018-02" db="EMBL/GenBank/DDBJ databases">
        <title>Solimicrobium silvestre gen. nov., sp. nov., isolated from alpine forest soil.</title>
        <authorList>
            <person name="Margesin R."/>
            <person name="Albuquerque L."/>
            <person name="Zhang D.-C."/>
            <person name="Froufe H.J.C."/>
            <person name="Severino R."/>
            <person name="Roxo I."/>
            <person name="Egas C."/>
            <person name="Da Costa M.S."/>
        </authorList>
    </citation>
    <scope>NUCLEOTIDE SEQUENCE [LARGE SCALE GENOMIC DNA]</scope>
    <source>
        <strain evidence="4 5">S20-91</strain>
    </source>
</reference>
<name>A0A2S9H4Y7_9BURK</name>
<sequence length="213" mass="22838">MLSPAHHHCKHSITSFHHQRGASLIVSLVMLLVLLMLGISLANIALMGEKAARNDRDRQIAMQAAEAALTDAEMDIENSSRSVIFSPDSSEGFTDLCGKGDSNIYQGLCTYNGDRKTAAWLTADIANTSGTAASVKYGRFTGKTMPSGAGPFPNKLPRYLIELMMDTAPGQEVKAAYIYRISAVGFGTNSSTQVVVQSFYRKADSVPAAASQN</sequence>
<keyword evidence="1" id="KW-1133">Transmembrane helix</keyword>
<evidence type="ECO:0000259" key="2">
    <source>
        <dbReference type="Pfam" id="PF13681"/>
    </source>
</evidence>
<dbReference type="RefSeq" id="WP_105529956.1">
    <property type="nucleotide sequence ID" value="NZ_PUGF01000001.1"/>
</dbReference>
<evidence type="ECO:0000259" key="3">
    <source>
        <dbReference type="Pfam" id="PF14341"/>
    </source>
</evidence>
<dbReference type="Pfam" id="PF14341">
    <property type="entry name" value="PilX_N"/>
    <property type="match status" value="1"/>
</dbReference>
<dbReference type="InterPro" id="IPR025746">
    <property type="entry name" value="PilX_N_dom"/>
</dbReference>
<comment type="caution">
    <text evidence="4">The sequence shown here is derived from an EMBL/GenBank/DDBJ whole genome shotgun (WGS) entry which is preliminary data.</text>
</comment>
<dbReference type="Pfam" id="PF13681">
    <property type="entry name" value="PilX"/>
    <property type="match status" value="1"/>
</dbReference>
<gene>
    <name evidence="4" type="ORF">S2091_0247</name>
</gene>
<dbReference type="OrthoDB" id="5405962at2"/>
<feature type="domain" description="Type 4 fimbrial biogenesis protein PilX N-terminal" evidence="3">
    <location>
        <begin position="20"/>
        <end position="69"/>
    </location>
</feature>
<organism evidence="4 5">
    <name type="scientific">Solimicrobium silvestre</name>
    <dbReference type="NCBI Taxonomy" id="2099400"/>
    <lineage>
        <taxon>Bacteria</taxon>
        <taxon>Pseudomonadati</taxon>
        <taxon>Pseudomonadota</taxon>
        <taxon>Betaproteobacteria</taxon>
        <taxon>Burkholderiales</taxon>
        <taxon>Oxalobacteraceae</taxon>
        <taxon>Solimicrobium</taxon>
    </lineage>
</organism>
<proteinExistence type="predicted"/>
<evidence type="ECO:0000313" key="5">
    <source>
        <dbReference type="Proteomes" id="UP000237839"/>
    </source>
</evidence>